<dbReference type="OrthoDB" id="2242871at2"/>
<feature type="region of interest" description="Disordered" evidence="1">
    <location>
        <begin position="23"/>
        <end position="42"/>
    </location>
</feature>
<dbReference type="RefSeq" id="WP_144854319.1">
    <property type="nucleotide sequence ID" value="NZ_VNJI01000065.1"/>
</dbReference>
<gene>
    <name evidence="2" type="ORF">FPZ49_31755</name>
</gene>
<dbReference type="InterPro" id="IPR015946">
    <property type="entry name" value="KH_dom-like_a/b"/>
</dbReference>
<dbReference type="Pfam" id="PF02566">
    <property type="entry name" value="OsmC"/>
    <property type="match status" value="1"/>
</dbReference>
<accession>A0A559JRE4</accession>
<sequence length="149" mass="16050">MSKHHFRLNGTWKGGLNGEGHISTDNLHSDISAPHEMGGLGKGTNPEEMLLGASATCYMITLGVILSNRKLPVQNLELSSEAVVSDEVGLVFEKICHYPTVTLSSITTSEQVELAKNACLRAEKACMISKALRGNVEITVTPKIVFEGK</sequence>
<reference evidence="2 3" key="1">
    <citation type="submission" date="2019-07" db="EMBL/GenBank/DDBJ databases">
        <authorList>
            <person name="Kim J."/>
        </authorList>
    </citation>
    <scope>NUCLEOTIDE SEQUENCE [LARGE SCALE GENOMIC DNA]</scope>
    <source>
        <strain evidence="2 3">JC52</strain>
    </source>
</reference>
<dbReference type="PANTHER" id="PTHR42830:SF2">
    <property type="entry name" value="OSMC_OHR FAMILY PROTEIN"/>
    <property type="match status" value="1"/>
</dbReference>
<evidence type="ECO:0000313" key="2">
    <source>
        <dbReference type="EMBL" id="TVY02427.1"/>
    </source>
</evidence>
<organism evidence="2 3">
    <name type="scientific">Paenibacillus cremeus</name>
    <dbReference type="NCBI Taxonomy" id="2163881"/>
    <lineage>
        <taxon>Bacteria</taxon>
        <taxon>Bacillati</taxon>
        <taxon>Bacillota</taxon>
        <taxon>Bacilli</taxon>
        <taxon>Bacillales</taxon>
        <taxon>Paenibacillaceae</taxon>
        <taxon>Paenibacillus</taxon>
    </lineage>
</organism>
<evidence type="ECO:0000256" key="1">
    <source>
        <dbReference type="SAM" id="MobiDB-lite"/>
    </source>
</evidence>
<name>A0A559JRE4_9BACL</name>
<keyword evidence="3" id="KW-1185">Reference proteome</keyword>
<dbReference type="PANTHER" id="PTHR42830">
    <property type="entry name" value="OSMOTICALLY INDUCIBLE FAMILY PROTEIN"/>
    <property type="match status" value="1"/>
</dbReference>
<dbReference type="AlphaFoldDB" id="A0A559JRE4"/>
<evidence type="ECO:0000313" key="3">
    <source>
        <dbReference type="Proteomes" id="UP000317036"/>
    </source>
</evidence>
<protein>
    <recommendedName>
        <fullName evidence="4">OsmC family peroxiredoxin</fullName>
    </recommendedName>
</protein>
<dbReference type="InterPro" id="IPR003718">
    <property type="entry name" value="OsmC/Ohr_fam"/>
</dbReference>
<dbReference type="InterPro" id="IPR052707">
    <property type="entry name" value="OsmC_Ohr_Peroxiredoxin"/>
</dbReference>
<comment type="caution">
    <text evidence="2">The sequence shown here is derived from an EMBL/GenBank/DDBJ whole genome shotgun (WGS) entry which is preliminary data.</text>
</comment>
<dbReference type="EMBL" id="VNJI01000065">
    <property type="protein sequence ID" value="TVY02427.1"/>
    <property type="molecule type" value="Genomic_DNA"/>
</dbReference>
<proteinExistence type="predicted"/>
<evidence type="ECO:0008006" key="4">
    <source>
        <dbReference type="Google" id="ProtNLM"/>
    </source>
</evidence>
<dbReference type="Proteomes" id="UP000317036">
    <property type="component" value="Unassembled WGS sequence"/>
</dbReference>
<dbReference type="SUPFAM" id="SSF82784">
    <property type="entry name" value="OsmC-like"/>
    <property type="match status" value="1"/>
</dbReference>
<dbReference type="InterPro" id="IPR036102">
    <property type="entry name" value="OsmC/Ohrsf"/>
</dbReference>
<dbReference type="Gene3D" id="3.30.300.20">
    <property type="match status" value="1"/>
</dbReference>